<feature type="domain" description="AttH" evidence="1">
    <location>
        <begin position="53"/>
        <end position="217"/>
    </location>
</feature>
<dbReference type="Gene3D" id="2.40.370.10">
    <property type="entry name" value="AttH-like domain"/>
    <property type="match status" value="2"/>
</dbReference>
<dbReference type="PANTHER" id="PTHR38591:SF1">
    <property type="entry name" value="BLL1000 PROTEIN"/>
    <property type="match status" value="1"/>
</dbReference>
<keyword evidence="3" id="KW-1185">Reference proteome</keyword>
<dbReference type="InterPro" id="IPR010791">
    <property type="entry name" value="AttH_dom"/>
</dbReference>
<dbReference type="PROSITE" id="PS51257">
    <property type="entry name" value="PROKAR_LIPOPROTEIN"/>
    <property type="match status" value="1"/>
</dbReference>
<dbReference type="Pfam" id="PF17186">
    <property type="entry name" value="Lipocalin_9"/>
    <property type="match status" value="1"/>
</dbReference>
<proteinExistence type="predicted"/>
<comment type="caution">
    <text evidence="2">The sequence shown here is derived from an EMBL/GenBank/DDBJ whole genome shotgun (WGS) entry which is preliminary data.</text>
</comment>
<evidence type="ECO:0000313" key="2">
    <source>
        <dbReference type="EMBL" id="MDN5200881.1"/>
    </source>
</evidence>
<sequence length="359" mass="41789">MLLKSHQLQQILISVVLLVFLSACRIQMNTSYDVWTDQAAVLKDEAPHFKNSIEWWYFTGHLTELNTDREYGVEYVFFHINPKGKKDYMMAHFAVSDPNNNSFIYDYQFEGLKDNLRADLPLQLRIEKRNRTWQLTGQEGVYHLSAEMVKPKGFAIDLRTVPSKPVLMHDGNGYFNYEDFGSAGYYSYTRLSTSGILTLNGVKKNVKGELWYDRQWNGGNVAQKDMAWDWMAIQFDGSQDELMIGILYNHKTGKQFVAGTFFDSNSKNTHLKQADIRIKELAYWKSKESKAEYPIKWNVKVPRFGYDLIVEAVIRHQELKLSLAPFHRMFYWEGKCKVYGTRNGQPVTGKSYAEITNRK</sequence>
<accession>A0ABT8KJK1</accession>
<organism evidence="2 3">
    <name type="scientific">Splendidivirga corallicola</name>
    <dbReference type="NCBI Taxonomy" id="3051826"/>
    <lineage>
        <taxon>Bacteria</taxon>
        <taxon>Pseudomonadati</taxon>
        <taxon>Bacteroidota</taxon>
        <taxon>Cytophagia</taxon>
        <taxon>Cytophagales</taxon>
        <taxon>Splendidivirgaceae</taxon>
        <taxon>Splendidivirga</taxon>
    </lineage>
</organism>
<protein>
    <submittedName>
        <fullName evidence="2">Lipocalin-like domain-containing protein</fullName>
    </submittedName>
</protein>
<gene>
    <name evidence="2" type="ORF">QQ008_05900</name>
</gene>
<reference evidence="2" key="1">
    <citation type="submission" date="2023-06" db="EMBL/GenBank/DDBJ databases">
        <title>Genomic of Parafulvivirga corallium.</title>
        <authorList>
            <person name="Wang G."/>
        </authorList>
    </citation>
    <scope>NUCLEOTIDE SEQUENCE</scope>
    <source>
        <strain evidence="2">BMA10</strain>
    </source>
</reference>
<dbReference type="Pfam" id="PF07143">
    <property type="entry name" value="CrtC"/>
    <property type="match status" value="1"/>
</dbReference>
<dbReference type="Proteomes" id="UP001172082">
    <property type="component" value="Unassembled WGS sequence"/>
</dbReference>
<name>A0ABT8KJK1_9BACT</name>
<dbReference type="RefSeq" id="WP_346750911.1">
    <property type="nucleotide sequence ID" value="NZ_JAUJEA010000002.1"/>
</dbReference>
<dbReference type="InterPro" id="IPR023374">
    <property type="entry name" value="AttH-like_dom_sf"/>
</dbReference>
<dbReference type="EMBL" id="JAUJEA010000002">
    <property type="protein sequence ID" value="MDN5200881.1"/>
    <property type="molecule type" value="Genomic_DNA"/>
</dbReference>
<dbReference type="PANTHER" id="PTHR38591">
    <property type="entry name" value="HYDROLASE"/>
    <property type="match status" value="1"/>
</dbReference>
<dbReference type="SUPFAM" id="SSF159245">
    <property type="entry name" value="AttH-like"/>
    <property type="match status" value="1"/>
</dbReference>
<evidence type="ECO:0000259" key="1">
    <source>
        <dbReference type="Pfam" id="PF07143"/>
    </source>
</evidence>
<evidence type="ECO:0000313" key="3">
    <source>
        <dbReference type="Proteomes" id="UP001172082"/>
    </source>
</evidence>